<dbReference type="PANTHER" id="PTHR36052:SF1">
    <property type="entry name" value="EXCITATORY AMINO ACID TRANSPORTER"/>
    <property type="match status" value="1"/>
</dbReference>
<reference evidence="1 2" key="1">
    <citation type="journal article" date="2024" name="Nat. Commun.">
        <title>Phylogenomics reveals the evolutionary origins of lichenization in chlorophyte algae.</title>
        <authorList>
            <person name="Puginier C."/>
            <person name="Libourel C."/>
            <person name="Otte J."/>
            <person name="Skaloud P."/>
            <person name="Haon M."/>
            <person name="Grisel S."/>
            <person name="Petersen M."/>
            <person name="Berrin J.G."/>
            <person name="Delaux P.M."/>
            <person name="Dal Grande F."/>
            <person name="Keller J."/>
        </authorList>
    </citation>
    <scope>NUCLEOTIDE SEQUENCE [LARGE SCALE GENOMIC DNA]</scope>
    <source>
        <strain evidence="1 2">SAG 2036</strain>
    </source>
</reference>
<evidence type="ECO:0000313" key="1">
    <source>
        <dbReference type="EMBL" id="KAK9808481.1"/>
    </source>
</evidence>
<evidence type="ECO:0000313" key="2">
    <source>
        <dbReference type="Proteomes" id="UP001465755"/>
    </source>
</evidence>
<sequence length="80" mass="8788">MPLSGAVFGAGIGLSVQLFSNGIRKVPLLRDPWEHVFFIGAGAYLGDWLGKYEARTSAEIEDILQKRADKNKNIKPLQSS</sequence>
<organism evidence="1 2">
    <name type="scientific">Symbiochloris irregularis</name>
    <dbReference type="NCBI Taxonomy" id="706552"/>
    <lineage>
        <taxon>Eukaryota</taxon>
        <taxon>Viridiplantae</taxon>
        <taxon>Chlorophyta</taxon>
        <taxon>core chlorophytes</taxon>
        <taxon>Trebouxiophyceae</taxon>
        <taxon>Trebouxiales</taxon>
        <taxon>Trebouxiaceae</taxon>
        <taxon>Symbiochloris</taxon>
    </lineage>
</organism>
<gene>
    <name evidence="1" type="ORF">WJX73_010793</name>
</gene>
<dbReference type="Proteomes" id="UP001465755">
    <property type="component" value="Unassembled WGS sequence"/>
</dbReference>
<keyword evidence="2" id="KW-1185">Reference proteome</keyword>
<name>A0AAW1P6T1_9CHLO</name>
<proteinExistence type="predicted"/>
<comment type="caution">
    <text evidence="1">The sequence shown here is derived from an EMBL/GenBank/DDBJ whole genome shotgun (WGS) entry which is preliminary data.</text>
</comment>
<dbReference type="EMBL" id="JALJOQ010000023">
    <property type="protein sequence ID" value="KAK9808481.1"/>
    <property type="molecule type" value="Genomic_DNA"/>
</dbReference>
<dbReference type="AlphaFoldDB" id="A0AAW1P6T1"/>
<accession>A0AAW1P6T1</accession>
<dbReference type="PANTHER" id="PTHR36052">
    <property type="entry name" value="EXCITATORY AMINO ACID TRANSPORTER"/>
    <property type="match status" value="1"/>
</dbReference>
<protein>
    <submittedName>
        <fullName evidence="1">Uncharacterized protein</fullName>
    </submittedName>
</protein>